<feature type="region of interest" description="Disordered" evidence="1">
    <location>
        <begin position="51"/>
        <end position="73"/>
    </location>
</feature>
<name>A0A5N5GMF7_9ROSA</name>
<evidence type="ECO:0000313" key="3">
    <source>
        <dbReference type="Proteomes" id="UP000327157"/>
    </source>
</evidence>
<dbReference type="EMBL" id="SMOL01000417">
    <property type="protein sequence ID" value="KAB2614440.1"/>
    <property type="molecule type" value="Genomic_DNA"/>
</dbReference>
<evidence type="ECO:0000313" key="2">
    <source>
        <dbReference type="EMBL" id="KAB2614440.1"/>
    </source>
</evidence>
<gene>
    <name evidence="2" type="ORF">D8674_042368</name>
</gene>
<dbReference type="Proteomes" id="UP000327157">
    <property type="component" value="Unassembled WGS sequence"/>
</dbReference>
<proteinExistence type="predicted"/>
<organism evidence="2 3">
    <name type="scientific">Pyrus ussuriensis x Pyrus communis</name>
    <dbReference type="NCBI Taxonomy" id="2448454"/>
    <lineage>
        <taxon>Eukaryota</taxon>
        <taxon>Viridiplantae</taxon>
        <taxon>Streptophyta</taxon>
        <taxon>Embryophyta</taxon>
        <taxon>Tracheophyta</taxon>
        <taxon>Spermatophyta</taxon>
        <taxon>Magnoliopsida</taxon>
        <taxon>eudicotyledons</taxon>
        <taxon>Gunneridae</taxon>
        <taxon>Pentapetalae</taxon>
        <taxon>rosids</taxon>
        <taxon>fabids</taxon>
        <taxon>Rosales</taxon>
        <taxon>Rosaceae</taxon>
        <taxon>Amygdaloideae</taxon>
        <taxon>Maleae</taxon>
        <taxon>Pyrus</taxon>
    </lineage>
</organism>
<sequence>MMSNRTFKMMITTKVKVIIVRIKINVIYFPLVPHASAFLTSLVALPVSTRRAHQGPHTPEQMSPSGSTKNIRGPCRQLKTAKVTRMTNDRIVIGYDERHWATPMVEQHSALVQDIGHVSWKAMLEEVKNTMRNHLSWKNDLHQYFEMFDDLQVVLEEDSWVWLCDHFQEPGYMKKKTLFHHSGSRPFLYKMVAQRKYADPLEDAGFHILTETLDQTFSWRPAAGEWSLFILAVKGRGYGFDVGCRWPKE</sequence>
<reference evidence="2 3" key="1">
    <citation type="submission" date="2019-09" db="EMBL/GenBank/DDBJ databases">
        <authorList>
            <person name="Ou C."/>
        </authorList>
    </citation>
    <scope>NUCLEOTIDE SEQUENCE [LARGE SCALE GENOMIC DNA]</scope>
    <source>
        <strain evidence="2">S2</strain>
        <tissue evidence="2">Leaf</tissue>
    </source>
</reference>
<keyword evidence="3" id="KW-1185">Reference proteome</keyword>
<evidence type="ECO:0000256" key="1">
    <source>
        <dbReference type="SAM" id="MobiDB-lite"/>
    </source>
</evidence>
<accession>A0A5N5GMF7</accession>
<comment type="caution">
    <text evidence="2">The sequence shown here is derived from an EMBL/GenBank/DDBJ whole genome shotgun (WGS) entry which is preliminary data.</text>
</comment>
<protein>
    <submittedName>
        <fullName evidence="2">Uncharacterized protein</fullName>
    </submittedName>
</protein>
<reference evidence="2 3" key="2">
    <citation type="submission" date="2019-11" db="EMBL/GenBank/DDBJ databases">
        <title>A de novo genome assembly of a pear dwarfing rootstock.</title>
        <authorList>
            <person name="Wang F."/>
            <person name="Wang J."/>
            <person name="Li S."/>
            <person name="Zhang Y."/>
            <person name="Fang M."/>
            <person name="Ma L."/>
            <person name="Zhao Y."/>
            <person name="Jiang S."/>
        </authorList>
    </citation>
    <scope>NUCLEOTIDE SEQUENCE [LARGE SCALE GENOMIC DNA]</scope>
    <source>
        <strain evidence="2">S2</strain>
        <tissue evidence="2">Leaf</tissue>
    </source>
</reference>
<dbReference type="OrthoDB" id="1921870at2759"/>
<feature type="compositionally biased region" description="Polar residues" evidence="1">
    <location>
        <begin position="60"/>
        <end position="70"/>
    </location>
</feature>
<dbReference type="AlphaFoldDB" id="A0A5N5GMF7"/>